<feature type="region of interest" description="Disordered" evidence="3">
    <location>
        <begin position="107"/>
        <end position="143"/>
    </location>
</feature>
<evidence type="ECO:0000256" key="3">
    <source>
        <dbReference type="SAM" id="MobiDB-lite"/>
    </source>
</evidence>
<protein>
    <submittedName>
        <fullName evidence="5">Phosphodiesterase 1C, calmodulin-dependent 70kDa</fullName>
        <ecNumber evidence="5">3.1.4.17</ecNumber>
    </submittedName>
</protein>
<feature type="compositionally biased region" description="Low complexity" evidence="3">
    <location>
        <begin position="125"/>
        <end position="140"/>
    </location>
</feature>
<keyword evidence="6" id="KW-1185">Reference proteome</keyword>
<dbReference type="OrthoDB" id="189220at2759"/>
<dbReference type="InterPro" id="IPR002073">
    <property type="entry name" value="PDEase_catalytic_dom"/>
</dbReference>
<keyword evidence="1" id="KW-0479">Metal-binding</keyword>
<dbReference type="RefSeq" id="XP_013893128.1">
    <property type="nucleotide sequence ID" value="XM_014037674.1"/>
</dbReference>
<evidence type="ECO:0000259" key="4">
    <source>
        <dbReference type="PROSITE" id="PS51845"/>
    </source>
</evidence>
<dbReference type="InterPro" id="IPR036971">
    <property type="entry name" value="PDEase_catalytic_dom_sf"/>
</dbReference>
<dbReference type="InterPro" id="IPR023174">
    <property type="entry name" value="PDEase_CS"/>
</dbReference>
<evidence type="ECO:0000313" key="6">
    <source>
        <dbReference type="Proteomes" id="UP000054498"/>
    </source>
</evidence>
<dbReference type="KEGG" id="mng:MNEG_13853"/>
<evidence type="ECO:0000256" key="2">
    <source>
        <dbReference type="ARBA" id="ARBA00022801"/>
    </source>
</evidence>
<dbReference type="SUPFAM" id="SSF109604">
    <property type="entry name" value="HD-domain/PDEase-like"/>
    <property type="match status" value="1"/>
</dbReference>
<dbReference type="Proteomes" id="UP000054498">
    <property type="component" value="Unassembled WGS sequence"/>
</dbReference>
<dbReference type="EMBL" id="KK104309">
    <property type="protein sequence ID" value="KIY94108.1"/>
    <property type="molecule type" value="Genomic_DNA"/>
</dbReference>
<dbReference type="PROSITE" id="PS51845">
    <property type="entry name" value="PDEASE_I_2"/>
    <property type="match status" value="1"/>
</dbReference>
<organism evidence="5 6">
    <name type="scientific">Monoraphidium neglectum</name>
    <dbReference type="NCBI Taxonomy" id="145388"/>
    <lineage>
        <taxon>Eukaryota</taxon>
        <taxon>Viridiplantae</taxon>
        <taxon>Chlorophyta</taxon>
        <taxon>core chlorophytes</taxon>
        <taxon>Chlorophyceae</taxon>
        <taxon>CS clade</taxon>
        <taxon>Sphaeropleales</taxon>
        <taxon>Selenastraceae</taxon>
        <taxon>Monoraphidium</taxon>
    </lineage>
</organism>
<accession>A0A0D2KE76</accession>
<name>A0A0D2KE76_9CHLO</name>
<evidence type="ECO:0000256" key="1">
    <source>
        <dbReference type="ARBA" id="ARBA00022723"/>
    </source>
</evidence>
<dbReference type="CDD" id="cd00077">
    <property type="entry name" value="HDc"/>
    <property type="match status" value="1"/>
</dbReference>
<dbReference type="GeneID" id="25731357"/>
<dbReference type="GO" id="GO:0046872">
    <property type="term" value="F:metal ion binding"/>
    <property type="evidence" value="ECO:0007669"/>
    <property type="project" value="UniProtKB-KW"/>
</dbReference>
<reference evidence="5 6" key="1">
    <citation type="journal article" date="2013" name="BMC Genomics">
        <title>Reconstruction of the lipid metabolism for the microalga Monoraphidium neglectum from its genome sequence reveals characteristics suitable for biofuel production.</title>
        <authorList>
            <person name="Bogen C."/>
            <person name="Al-Dilaimi A."/>
            <person name="Albersmeier A."/>
            <person name="Wichmann J."/>
            <person name="Grundmann M."/>
            <person name="Rupp O."/>
            <person name="Lauersen K.J."/>
            <person name="Blifernez-Klassen O."/>
            <person name="Kalinowski J."/>
            <person name="Goesmann A."/>
            <person name="Mussgnug J.H."/>
            <person name="Kruse O."/>
        </authorList>
    </citation>
    <scope>NUCLEOTIDE SEQUENCE [LARGE SCALE GENOMIC DNA]</scope>
    <source>
        <strain evidence="5 6">SAG 48.87</strain>
    </source>
</reference>
<dbReference type="Pfam" id="PF00233">
    <property type="entry name" value="PDEase_I"/>
    <property type="match status" value="1"/>
</dbReference>
<dbReference type="PROSITE" id="PS00126">
    <property type="entry name" value="PDEASE_I_1"/>
    <property type="match status" value="1"/>
</dbReference>
<gene>
    <name evidence="5" type="ORF">MNEG_13853</name>
</gene>
<proteinExistence type="predicted"/>
<dbReference type="InterPro" id="IPR003607">
    <property type="entry name" value="HD/PDEase_dom"/>
</dbReference>
<feature type="domain" description="PDEase" evidence="4">
    <location>
        <begin position="11"/>
        <end position="350"/>
    </location>
</feature>
<dbReference type="SMART" id="SM00471">
    <property type="entry name" value="HDc"/>
    <property type="match status" value="1"/>
</dbReference>
<keyword evidence="2 5" id="KW-0378">Hydrolase</keyword>
<dbReference type="PANTHER" id="PTHR11347">
    <property type="entry name" value="CYCLIC NUCLEOTIDE PHOSPHODIESTERASE"/>
    <property type="match status" value="1"/>
</dbReference>
<dbReference type="STRING" id="145388.A0A0D2KE76"/>
<dbReference type="AlphaFoldDB" id="A0A0D2KE76"/>
<sequence length="350" mass="39149">MAELAPRVNSKNALVGTRLEQHIKHNVYDWEFDVFQLQRLSGGRPLFAVAMALLDREGLLDGWLLDRPVVERFFTEAEAAYNGNPYHNATHAADVTQTSASIMRRVQQHLTRSSGGGQDGDDSGRGQQQQQQQQQQQRRPGGTGLSQLERFAVIFAAAVHDLGHPGVNNDFLIRTRHKQALVYNDRSVNENMHCSRAFELALETEGCDIFRRFSAEEYAQARSLIVGMVLSTDMAVHFDLMARYNTALEACPDVRLWGDKDRALLLQVLVHLADLANPARPFPLAAAWAERVVAEFLQQGEREAEHGLPVSAMCDPARVTLPRAQLDFIRLFAQVGPRGAPWMRAASSER</sequence>
<evidence type="ECO:0000313" key="5">
    <source>
        <dbReference type="EMBL" id="KIY94108.1"/>
    </source>
</evidence>
<dbReference type="Gene3D" id="1.10.1300.10">
    <property type="entry name" value="3'5'-cyclic nucleotide phosphodiesterase, catalytic domain"/>
    <property type="match status" value="1"/>
</dbReference>
<dbReference type="GO" id="GO:0004114">
    <property type="term" value="F:3',5'-cyclic-nucleotide phosphodiesterase activity"/>
    <property type="evidence" value="ECO:0007669"/>
    <property type="project" value="UniProtKB-EC"/>
</dbReference>
<dbReference type="GO" id="GO:0007165">
    <property type="term" value="P:signal transduction"/>
    <property type="evidence" value="ECO:0007669"/>
    <property type="project" value="InterPro"/>
</dbReference>
<dbReference type="EC" id="3.1.4.17" evidence="5"/>